<dbReference type="AlphaFoldDB" id="A0A515D2U7"/>
<reference evidence="1 2" key="1">
    <citation type="submission" date="2018-11" db="EMBL/GenBank/DDBJ databases">
        <title>The first complete genome of Serratia liquefaciens isolated from metalophyte plant revel distinctness adaptive mechanisms in an extreme habitat.</title>
        <authorList>
            <person name="Caneschi W.L."/>
            <person name="Sanchez A.B."/>
            <person name="Felestrino E.B."/>
            <person name="Assis R.A.B."/>
            <person name="Lemes C.G.C."/>
            <person name="Cordeiro I.F."/>
            <person name="Fonseca N.P."/>
            <person name="Villa M."/>
            <person name="Vieira I.T."/>
            <person name="Moraes L.A."/>
            <person name="Kamino L.H.Y."/>
            <person name="do Carmo F."/>
            <person name="Garcia C.M."/>
            <person name="Almeida N.F."/>
            <person name="Silva R.S."/>
            <person name="Ferro J.A."/>
            <person name="Ferro M.I.T."/>
            <person name="Varani A.M."/>
            <person name="Ferreira R.M."/>
            <person name="dos Santos V.L."/>
            <person name="Silva U.C."/>
            <person name="Setubal J.C."/>
            <person name="Moreira L.M."/>
        </authorList>
    </citation>
    <scope>NUCLEOTIDE SEQUENCE [LARGE SCALE GENOMIC DNA]</scope>
    <source>
        <strain evidence="1 2">FG3</strain>
    </source>
</reference>
<protein>
    <submittedName>
        <fullName evidence="1">Uncharacterized protein</fullName>
    </submittedName>
</protein>
<sequence length="66" mass="7758">MLLDSRGQATYNRFYRKKRFIETGALFSIKACVTWRDAYSQQLQPELRPLPIDVRLAIMRGLKNVI</sequence>
<accession>A0A515D2U7</accession>
<proteinExistence type="predicted"/>
<dbReference type="EMBL" id="CP033893">
    <property type="protein sequence ID" value="QDL34716.1"/>
    <property type="molecule type" value="Genomic_DNA"/>
</dbReference>
<organism evidence="1 2">
    <name type="scientific">Serratia liquefaciens</name>
    <dbReference type="NCBI Taxonomy" id="614"/>
    <lineage>
        <taxon>Bacteria</taxon>
        <taxon>Pseudomonadati</taxon>
        <taxon>Pseudomonadota</taxon>
        <taxon>Gammaproteobacteria</taxon>
        <taxon>Enterobacterales</taxon>
        <taxon>Yersiniaceae</taxon>
        <taxon>Serratia</taxon>
    </lineage>
</organism>
<evidence type="ECO:0000313" key="1">
    <source>
        <dbReference type="EMBL" id="QDL34716.1"/>
    </source>
</evidence>
<dbReference type="Proteomes" id="UP000317572">
    <property type="component" value="Chromosome"/>
</dbReference>
<evidence type="ECO:0000313" key="2">
    <source>
        <dbReference type="Proteomes" id="UP000317572"/>
    </source>
</evidence>
<name>A0A515D2U7_SERLI</name>
<gene>
    <name evidence="1" type="ORF">EGO53_24375</name>
</gene>